<dbReference type="EMBL" id="CP009268">
    <property type="protein sequence ID" value="AJA53738.1"/>
    <property type="molecule type" value="Genomic_DNA"/>
</dbReference>
<keyword evidence="1" id="KW-0521">NADP</keyword>
<dbReference type="Proteomes" id="UP000028042">
    <property type="component" value="Unassembled WGS sequence"/>
</dbReference>
<feature type="binding site" evidence="1">
    <location>
        <position position="204"/>
    </location>
    <ligand>
        <name>dUMP</name>
        <dbReference type="ChEBI" id="CHEBI:246422"/>
        <note>ligand shared between dimeric partners</note>
    </ligand>
</feature>
<dbReference type="SUPFAM" id="SSF69796">
    <property type="entry name" value="Thymidylate synthase-complementing protein Thy1"/>
    <property type="match status" value="1"/>
</dbReference>
<dbReference type="GO" id="GO:0050660">
    <property type="term" value="F:flavin adenine dinucleotide binding"/>
    <property type="evidence" value="ECO:0007669"/>
    <property type="project" value="UniProtKB-UniRule"/>
</dbReference>
<dbReference type="PANTHER" id="PTHR34934">
    <property type="entry name" value="FLAVIN-DEPENDENT THYMIDYLATE SYNTHASE"/>
    <property type="match status" value="1"/>
</dbReference>
<feature type="active site" description="Involved in ionization of N3 of dUMP, leading to its activation" evidence="1">
    <location>
        <position position="204"/>
    </location>
</feature>
<dbReference type="GO" id="GO:0004799">
    <property type="term" value="F:thymidylate synthase activity"/>
    <property type="evidence" value="ECO:0007669"/>
    <property type="project" value="TreeGrafter"/>
</dbReference>
<keyword evidence="1" id="KW-0285">Flavoprotein</keyword>
<evidence type="ECO:0000313" key="2">
    <source>
        <dbReference type="EMBL" id="AJA53738.1"/>
    </source>
</evidence>
<evidence type="ECO:0000256" key="1">
    <source>
        <dbReference type="HAMAP-Rule" id="MF_01408"/>
    </source>
</evidence>
<dbReference type="GeneID" id="93075790"/>
<dbReference type="PROSITE" id="PS51331">
    <property type="entry name" value="THYX"/>
    <property type="match status" value="1"/>
</dbReference>
<comment type="pathway">
    <text evidence="1">Pyrimidine metabolism; dTTP biosynthesis.</text>
</comment>
<dbReference type="eggNOG" id="COG1351">
    <property type="taxonomic scope" value="Bacteria"/>
</dbReference>
<gene>
    <name evidence="1 2" type="primary">thyX</name>
    <name evidence="2" type="ORF">CLPA_c36960</name>
    <name evidence="3" type="ORF">CP6013_03495</name>
</gene>
<dbReference type="RefSeq" id="WP_003447958.1">
    <property type="nucleotide sequence ID" value="NZ_ANZB01000019.1"/>
</dbReference>
<comment type="catalytic activity">
    <reaction evidence="1">
        <text>dUMP + (6R)-5,10-methylene-5,6,7,8-tetrahydrofolate + NADPH + H(+) = dTMP + (6S)-5,6,7,8-tetrahydrofolate + NADP(+)</text>
        <dbReference type="Rhea" id="RHEA:29043"/>
        <dbReference type="ChEBI" id="CHEBI:15378"/>
        <dbReference type="ChEBI" id="CHEBI:15636"/>
        <dbReference type="ChEBI" id="CHEBI:57453"/>
        <dbReference type="ChEBI" id="CHEBI:57783"/>
        <dbReference type="ChEBI" id="CHEBI:58349"/>
        <dbReference type="ChEBI" id="CHEBI:63528"/>
        <dbReference type="ChEBI" id="CHEBI:246422"/>
        <dbReference type="EC" id="2.1.1.148"/>
    </reaction>
</comment>
<keyword evidence="1 2" id="KW-0808">Transferase</keyword>
<dbReference type="EMBL" id="JPGY02000001">
    <property type="protein sequence ID" value="KRU14237.1"/>
    <property type="molecule type" value="Genomic_DNA"/>
</dbReference>
<dbReference type="GO" id="GO:0006235">
    <property type="term" value="P:dTTP biosynthetic process"/>
    <property type="evidence" value="ECO:0007669"/>
    <property type="project" value="UniProtKB-UniRule"/>
</dbReference>
<dbReference type="KEGG" id="cpat:CLPA_c36960"/>
<dbReference type="NCBIfam" id="TIGR02170">
    <property type="entry name" value="thyX"/>
    <property type="match status" value="1"/>
</dbReference>
<keyword evidence="5" id="KW-1185">Reference proteome</keyword>
<accession>A0A0H3JBH7</accession>
<feature type="binding site" evidence="1">
    <location>
        <begin position="193"/>
        <end position="195"/>
    </location>
    <ligand>
        <name>FAD</name>
        <dbReference type="ChEBI" id="CHEBI:57692"/>
        <note>ligand shared between neighboring subunits</note>
    </ligand>
</feature>
<dbReference type="Proteomes" id="UP000030905">
    <property type="component" value="Chromosome"/>
</dbReference>
<feature type="binding site" evidence="1">
    <location>
        <position position="89"/>
    </location>
    <ligand>
        <name>FAD</name>
        <dbReference type="ChEBI" id="CHEBI:57692"/>
        <note>ligand shared between neighboring subunits</note>
    </ligand>
</feature>
<dbReference type="PATRIC" id="fig|1262449.3.peg.3864"/>
<dbReference type="Gene3D" id="3.30.1360.170">
    <property type="match status" value="1"/>
</dbReference>
<dbReference type="PANTHER" id="PTHR34934:SF1">
    <property type="entry name" value="FLAVIN-DEPENDENT THYMIDYLATE SYNTHASE"/>
    <property type="match status" value="1"/>
</dbReference>
<evidence type="ECO:0000313" key="4">
    <source>
        <dbReference type="Proteomes" id="UP000028042"/>
    </source>
</evidence>
<keyword evidence="1 2" id="KW-0489">Methyltransferase</keyword>
<comment type="similarity">
    <text evidence="1">Belongs to the thymidylate synthase ThyX family.</text>
</comment>
<reference evidence="3" key="2">
    <citation type="submission" date="2015-10" db="EMBL/GenBank/DDBJ databases">
        <title>Improved Draft Genome Sequence of Clostridium pasteurianum Strain ATCC 6013 (DSM 525) Using a Hybrid Next-Generation Sequencing Approach.</title>
        <authorList>
            <person name="Pyne M.E."/>
            <person name="Utturkar S.M."/>
            <person name="Brown S.D."/>
            <person name="Moo-Young M."/>
            <person name="Chung D.A."/>
            <person name="Chou P.C."/>
        </authorList>
    </citation>
    <scope>NUCLEOTIDE SEQUENCE</scope>
    <source>
        <strain evidence="3">ATCC 6013</strain>
    </source>
</reference>
<feature type="binding site" evidence="1">
    <location>
        <position position="199"/>
    </location>
    <ligand>
        <name>FAD</name>
        <dbReference type="ChEBI" id="CHEBI:57692"/>
        <note>ligand shared between neighboring subunits</note>
    </ligand>
</feature>
<dbReference type="InterPro" id="IPR036098">
    <property type="entry name" value="Thymidylate_synthase_ThyX_sf"/>
</dbReference>
<keyword evidence="1" id="KW-0274">FAD</keyword>
<keyword evidence="1" id="KW-0545">Nucleotide biosynthesis</keyword>
<name>A0A0H3JBH7_CLOPA</name>
<feature type="binding site" description="in other chain" evidence="1">
    <location>
        <position position="177"/>
    </location>
    <ligand>
        <name>dUMP</name>
        <dbReference type="ChEBI" id="CHEBI:246422"/>
        <note>ligand shared between dimeric partners</note>
    </ligand>
</feature>
<proteinExistence type="inferred from homology"/>
<feature type="binding site" evidence="1">
    <location>
        <position position="57"/>
    </location>
    <ligand>
        <name>FAD</name>
        <dbReference type="ChEBI" id="CHEBI:57692"/>
        <note>ligand shared between neighboring subunits</note>
    </ligand>
</feature>
<feature type="binding site" evidence="1">
    <location>
        <begin position="81"/>
        <end position="83"/>
    </location>
    <ligand>
        <name>FAD</name>
        <dbReference type="ChEBI" id="CHEBI:57692"/>
        <note>ligand shared between neighboring subunits</note>
    </ligand>
</feature>
<feature type="binding site" evidence="1">
    <location>
        <begin position="78"/>
        <end position="81"/>
    </location>
    <ligand>
        <name>dUMP</name>
        <dbReference type="ChEBI" id="CHEBI:246422"/>
        <note>ligand shared between dimeric partners</note>
    </ligand>
</feature>
<dbReference type="EC" id="2.1.1.148" evidence="1"/>
<protein>
    <recommendedName>
        <fullName evidence="1">Flavin-dependent thymidylate synthase</fullName>
        <shortName evidence="1">FDTS</shortName>
        <ecNumber evidence="1">2.1.1.148</ecNumber>
    </recommendedName>
    <alternativeName>
        <fullName evidence="1">FAD-dependent thymidylate synthase</fullName>
    </alternativeName>
    <alternativeName>
        <fullName evidence="1">Thymidylate synthase ThyX</fullName>
        <shortName evidence="1">TS</shortName>
        <shortName evidence="1">TSase</shortName>
    </alternativeName>
</protein>
<comment type="function">
    <text evidence="1">Catalyzes the reductive methylation of 2'-deoxyuridine-5'-monophosphate (dUMP) to 2'-deoxythymidine-5'-monophosphate (dTMP) while utilizing 5,10-methylenetetrahydrofolate (mTHF) as the methyl donor, and NADPH and FADH(2) as the reductant.</text>
</comment>
<dbReference type="GO" id="GO:0070402">
    <property type="term" value="F:NADPH binding"/>
    <property type="evidence" value="ECO:0007669"/>
    <property type="project" value="TreeGrafter"/>
</dbReference>
<dbReference type="GO" id="GO:0032259">
    <property type="term" value="P:methylation"/>
    <property type="evidence" value="ECO:0007669"/>
    <property type="project" value="UniProtKB-KW"/>
</dbReference>
<reference evidence="3 4" key="3">
    <citation type="journal article" name="Genome Announc.">
        <title>Improved Draft Genome Sequence of Clostridium pasteurianum Strain ATCC 6013 (DSM 525) Using a Hybrid Next-Generation Sequencing Approach.</title>
        <authorList>
            <person name="Pyne M.E."/>
            <person name="Utturkar S."/>
            <person name="Brown S.D."/>
            <person name="Moo-Young M."/>
            <person name="Chung D.A."/>
            <person name="Chou C.P."/>
        </authorList>
    </citation>
    <scope>NUCLEOTIDE SEQUENCE [LARGE SCALE GENOMIC DNA]</scope>
    <source>
        <strain evidence="3 4">ATCC 6013</strain>
    </source>
</reference>
<dbReference type="Pfam" id="PF02511">
    <property type="entry name" value="Thy1"/>
    <property type="match status" value="1"/>
</dbReference>
<dbReference type="UniPathway" id="UPA00575"/>
<comment type="cofactor">
    <cofactor evidence="1">
        <name>FAD</name>
        <dbReference type="ChEBI" id="CHEBI:57692"/>
    </cofactor>
    <text evidence="1">Binds 4 FAD per tetramer. Each FAD binding site is formed by three monomers.</text>
</comment>
<comment type="subunit">
    <text evidence="1">Homotetramer.</text>
</comment>
<feature type="binding site" description="in other chain" evidence="1">
    <location>
        <begin position="89"/>
        <end position="93"/>
    </location>
    <ligand>
        <name>dUMP</name>
        <dbReference type="ChEBI" id="CHEBI:246422"/>
        <note>ligand shared between dimeric partners</note>
    </ligand>
</feature>
<dbReference type="GO" id="GO:0006231">
    <property type="term" value="P:dTMP biosynthetic process"/>
    <property type="evidence" value="ECO:0007669"/>
    <property type="project" value="UniProtKB-UniRule"/>
</dbReference>
<evidence type="ECO:0000313" key="3">
    <source>
        <dbReference type="EMBL" id="KRU14237.1"/>
    </source>
</evidence>
<organism evidence="2 5">
    <name type="scientific">Clostridium pasteurianum DSM 525 = ATCC 6013</name>
    <dbReference type="NCBI Taxonomy" id="1262449"/>
    <lineage>
        <taxon>Bacteria</taxon>
        <taxon>Bacillati</taxon>
        <taxon>Bacillota</taxon>
        <taxon>Clostridia</taxon>
        <taxon>Eubacteriales</taxon>
        <taxon>Clostridiaceae</taxon>
        <taxon>Clostridium</taxon>
    </lineage>
</organism>
<evidence type="ECO:0000313" key="5">
    <source>
        <dbReference type="Proteomes" id="UP000030905"/>
    </source>
</evidence>
<dbReference type="CDD" id="cd20175">
    <property type="entry name" value="ThyX"/>
    <property type="match status" value="1"/>
</dbReference>
<dbReference type="KEGG" id="cpae:CPAST_c36960"/>
<dbReference type="GO" id="GO:0050797">
    <property type="term" value="F:thymidylate synthase (FAD) activity"/>
    <property type="evidence" value="ECO:0007669"/>
    <property type="project" value="UniProtKB-UniRule"/>
</dbReference>
<dbReference type="HAMAP" id="MF_01408">
    <property type="entry name" value="ThyX"/>
    <property type="match status" value="1"/>
</dbReference>
<dbReference type="InterPro" id="IPR003669">
    <property type="entry name" value="Thymidylate_synthase_ThyX"/>
</dbReference>
<sequence>MTLKINLIEYTPNPEKVIAAAAKLCYSPSGVDNIMENLDKTNIAKFIEMLMSYGHHSPIEHVSFTFAIEGVSRSLTHQLVRHRLASYSQQSQRYVKLSQFQYIIPPEIEKNRKAKEIFVKTMEQDQKSYDELVELLKKSAFDELKGDYIKKNKTELDDKHMTLLLNKAEKKAIEDARYVFPNACETKIIVTMNARELMHFFNERCCNRAQWEIRIMAAKMLKEVKSVAPVLFKFSGPSCVREVCPEGTMTCGKSEEIRKLYLNK</sequence>
<reference evidence="2 5" key="1">
    <citation type="journal article" date="2015" name="Genome Announc.">
        <title>Complete Genome Sequence of the Nitrogen-Fixing and Solvent-Producing Clostridium pasteurianum DSM 525.</title>
        <authorList>
            <person name="Poehlein A."/>
            <person name="Grosse-Honebrink A."/>
            <person name="Zhang Y."/>
            <person name="Minton N.P."/>
            <person name="Daniel R."/>
        </authorList>
    </citation>
    <scope>NUCLEOTIDE SEQUENCE [LARGE SCALE GENOMIC DNA]</scope>
    <source>
        <strain evidence="2">DSM 525</strain>
        <strain evidence="5">DSM 525 / ATCC 6013</strain>
    </source>
</reference>
<dbReference type="AlphaFoldDB" id="A0A0H3JBH7"/>